<accession>A0A0U1DZ56</accession>
<name>A0A0U1DZ56_9MYCO</name>
<evidence type="ECO:0000256" key="1">
    <source>
        <dbReference type="SAM" id="MobiDB-lite"/>
    </source>
</evidence>
<dbReference type="EMBL" id="CTEF01000010">
    <property type="protein sequence ID" value="CQD25311.1"/>
    <property type="molecule type" value="Genomic_DNA"/>
</dbReference>
<reference evidence="2 3" key="1">
    <citation type="submission" date="2015-03" db="EMBL/GenBank/DDBJ databases">
        <authorList>
            <person name="Murphy D."/>
        </authorList>
    </citation>
    <scope>NUCLEOTIDE SEQUENCE [LARGE SCALE GENOMIC DNA]</scope>
    <source>
        <strain evidence="2 3">D16</strain>
    </source>
</reference>
<protein>
    <submittedName>
        <fullName evidence="2">Uncharacterized protein</fullName>
    </submittedName>
</protein>
<dbReference type="Proteomes" id="UP000182227">
    <property type="component" value="Unassembled WGS sequence"/>
</dbReference>
<sequence precursor="true">MTVTPAPAAASQAVVLCPATLRICFSVMNRAIPGPVGAAPLAAGVLQATGSSPRVTVDSTVMVAISVLARSSDGVAGSGSRTGGMVACQVPGPAQTR</sequence>
<proteinExistence type="predicted"/>
<gene>
    <name evidence="2" type="ORF">BN970_07113</name>
</gene>
<evidence type="ECO:0000313" key="2">
    <source>
        <dbReference type="EMBL" id="CQD25311.1"/>
    </source>
</evidence>
<dbReference type="AlphaFoldDB" id="A0A0U1DZ56"/>
<feature type="region of interest" description="Disordered" evidence="1">
    <location>
        <begin position="73"/>
        <end position="97"/>
    </location>
</feature>
<evidence type="ECO:0000313" key="3">
    <source>
        <dbReference type="Proteomes" id="UP000182227"/>
    </source>
</evidence>
<organism evidence="2 3">
    <name type="scientific">Mycolicibacterium conceptionense</name>
    <dbReference type="NCBI Taxonomy" id="451644"/>
    <lineage>
        <taxon>Bacteria</taxon>
        <taxon>Bacillati</taxon>
        <taxon>Actinomycetota</taxon>
        <taxon>Actinomycetes</taxon>
        <taxon>Mycobacteriales</taxon>
        <taxon>Mycobacteriaceae</taxon>
        <taxon>Mycolicibacterium</taxon>
    </lineage>
</organism>